<dbReference type="PRINTS" id="PR00455">
    <property type="entry name" value="HTHTETR"/>
</dbReference>
<dbReference type="EMBL" id="CAEZYF010000037">
    <property type="protein sequence ID" value="CAB4748472.1"/>
    <property type="molecule type" value="Genomic_DNA"/>
</dbReference>
<evidence type="ECO:0000256" key="2">
    <source>
        <dbReference type="ARBA" id="ARBA00023125"/>
    </source>
</evidence>
<keyword evidence="3" id="KW-0804">Transcription</keyword>
<evidence type="ECO:0000256" key="1">
    <source>
        <dbReference type="ARBA" id="ARBA00023015"/>
    </source>
</evidence>
<gene>
    <name evidence="6" type="ORF">UFOPK2656_03389</name>
    <name evidence="7" type="ORF">UFOPK3099_02000</name>
    <name evidence="8" type="ORF">UFOPK3267_02512</name>
    <name evidence="9" type="ORF">UFOPK3651_02827</name>
    <name evidence="10" type="ORF">UFOPK3931_03309</name>
    <name evidence="5" type="ORF">UFOPK4189_03228</name>
</gene>
<evidence type="ECO:0000259" key="4">
    <source>
        <dbReference type="PROSITE" id="PS50977"/>
    </source>
</evidence>
<dbReference type="SUPFAM" id="SSF46689">
    <property type="entry name" value="Homeodomain-like"/>
    <property type="match status" value="1"/>
</dbReference>
<evidence type="ECO:0000313" key="10">
    <source>
        <dbReference type="EMBL" id="CAB5020245.1"/>
    </source>
</evidence>
<dbReference type="GO" id="GO:0000976">
    <property type="term" value="F:transcription cis-regulatory region binding"/>
    <property type="evidence" value="ECO:0007669"/>
    <property type="project" value="TreeGrafter"/>
</dbReference>
<dbReference type="PANTHER" id="PTHR30055:SF238">
    <property type="entry name" value="MYCOFACTOCIN BIOSYNTHESIS TRANSCRIPTIONAL REGULATOR MFTR-RELATED"/>
    <property type="match status" value="1"/>
</dbReference>
<dbReference type="EMBL" id="CAFBOL010000163">
    <property type="protein sequence ID" value="CAB5020245.1"/>
    <property type="molecule type" value="Genomic_DNA"/>
</dbReference>
<dbReference type="InterPro" id="IPR023772">
    <property type="entry name" value="DNA-bd_HTH_TetR-type_CS"/>
</dbReference>
<dbReference type="InterPro" id="IPR001647">
    <property type="entry name" value="HTH_TetR"/>
</dbReference>
<dbReference type="InterPro" id="IPR050109">
    <property type="entry name" value="HTH-type_TetR-like_transc_reg"/>
</dbReference>
<accession>A0A6J6ABA0</accession>
<dbReference type="Gene3D" id="1.10.10.60">
    <property type="entry name" value="Homeodomain-like"/>
    <property type="match status" value="1"/>
</dbReference>
<dbReference type="GO" id="GO:0003700">
    <property type="term" value="F:DNA-binding transcription factor activity"/>
    <property type="evidence" value="ECO:0007669"/>
    <property type="project" value="TreeGrafter"/>
</dbReference>
<name>A0A6J6ABA0_9ZZZZ</name>
<keyword evidence="2" id="KW-0238">DNA-binding</keyword>
<evidence type="ECO:0000313" key="9">
    <source>
        <dbReference type="EMBL" id="CAB4950727.1"/>
    </source>
</evidence>
<dbReference type="Gene3D" id="1.10.357.10">
    <property type="entry name" value="Tetracycline Repressor, domain 2"/>
    <property type="match status" value="1"/>
</dbReference>
<dbReference type="EMBL" id="CAESGF010000033">
    <property type="protein sequence ID" value="CAB4365484.1"/>
    <property type="molecule type" value="Genomic_DNA"/>
</dbReference>
<dbReference type="AlphaFoldDB" id="A0A6J6ABA0"/>
<dbReference type="PROSITE" id="PS01081">
    <property type="entry name" value="HTH_TETR_1"/>
    <property type="match status" value="1"/>
</dbReference>
<reference evidence="5" key="1">
    <citation type="submission" date="2020-05" db="EMBL/GenBank/DDBJ databases">
        <authorList>
            <person name="Chiriac C."/>
            <person name="Salcher M."/>
            <person name="Ghai R."/>
            <person name="Kavagutti S V."/>
        </authorList>
    </citation>
    <scope>NUCLEOTIDE SEQUENCE</scope>
</reference>
<dbReference type="InterPro" id="IPR009057">
    <property type="entry name" value="Homeodomain-like_sf"/>
</dbReference>
<sequence length="206" mass="22750">MPTSDESATVLTGWDRRRTLRLTEYEHIALTLFAERGFREVTIDDIADVAGVSARTLFRYFPTKDDFLLGRPRRSAERLVVHIAALGPSDSPERAAWEVILQGYDADPPDAKSLNLWRAAAAGAPEVVARVTGERLMLVYIALAAYFARCLGVDLDSDPTPRVMAGSMVGVELALIETLGRSTAEFPEIVEAANRALHVRPRRSDR</sequence>
<dbReference type="PROSITE" id="PS50977">
    <property type="entry name" value="HTH_TETR_2"/>
    <property type="match status" value="1"/>
</dbReference>
<dbReference type="Pfam" id="PF00440">
    <property type="entry name" value="TetR_N"/>
    <property type="match status" value="1"/>
</dbReference>
<evidence type="ECO:0000313" key="7">
    <source>
        <dbReference type="EMBL" id="CAB4830142.1"/>
    </source>
</evidence>
<evidence type="ECO:0000313" key="8">
    <source>
        <dbReference type="EMBL" id="CAB4852988.1"/>
    </source>
</evidence>
<evidence type="ECO:0000313" key="6">
    <source>
        <dbReference type="EMBL" id="CAB4748472.1"/>
    </source>
</evidence>
<protein>
    <submittedName>
        <fullName evidence="5">Unannotated protein</fullName>
    </submittedName>
</protein>
<organism evidence="5">
    <name type="scientific">freshwater metagenome</name>
    <dbReference type="NCBI Taxonomy" id="449393"/>
    <lineage>
        <taxon>unclassified sequences</taxon>
        <taxon>metagenomes</taxon>
        <taxon>ecological metagenomes</taxon>
    </lineage>
</organism>
<dbReference type="PANTHER" id="PTHR30055">
    <property type="entry name" value="HTH-TYPE TRANSCRIPTIONAL REGULATOR RUTR"/>
    <property type="match status" value="1"/>
</dbReference>
<keyword evidence="1" id="KW-0805">Transcription regulation</keyword>
<proteinExistence type="predicted"/>
<evidence type="ECO:0000313" key="5">
    <source>
        <dbReference type="EMBL" id="CAB4365484.1"/>
    </source>
</evidence>
<evidence type="ECO:0000256" key="3">
    <source>
        <dbReference type="ARBA" id="ARBA00023163"/>
    </source>
</evidence>
<dbReference type="EMBL" id="CAFAAV010000174">
    <property type="protein sequence ID" value="CAB4830142.1"/>
    <property type="molecule type" value="Genomic_DNA"/>
</dbReference>
<dbReference type="EMBL" id="CAFBMT010000022">
    <property type="protein sequence ID" value="CAB4950727.1"/>
    <property type="molecule type" value="Genomic_DNA"/>
</dbReference>
<feature type="domain" description="HTH tetR-type" evidence="4">
    <location>
        <begin position="19"/>
        <end position="79"/>
    </location>
</feature>
<dbReference type="EMBL" id="CAFBIY010000183">
    <property type="protein sequence ID" value="CAB4852988.1"/>
    <property type="molecule type" value="Genomic_DNA"/>
</dbReference>